<dbReference type="eggNOG" id="COG0814">
    <property type="taxonomic scope" value="Bacteria"/>
</dbReference>
<organism evidence="9 10">
    <name type="scientific">Paenibacillus tyrfis</name>
    <dbReference type="NCBI Taxonomy" id="1501230"/>
    <lineage>
        <taxon>Bacteria</taxon>
        <taxon>Bacillati</taxon>
        <taxon>Bacillota</taxon>
        <taxon>Bacilli</taxon>
        <taxon>Bacillales</taxon>
        <taxon>Paenibacillaceae</taxon>
        <taxon>Paenibacillus</taxon>
    </lineage>
</organism>
<protein>
    <submittedName>
        <fullName evidence="9">Uncharacterized protein</fullName>
    </submittedName>
</protein>
<evidence type="ECO:0000256" key="4">
    <source>
        <dbReference type="ARBA" id="ARBA00022544"/>
    </source>
</evidence>
<feature type="transmembrane region" description="Helical" evidence="8">
    <location>
        <begin position="78"/>
        <end position="99"/>
    </location>
</feature>
<comment type="subcellular location">
    <subcellularLocation>
        <location evidence="1">Membrane</location>
        <topology evidence="1">Multi-pass membrane protein</topology>
    </subcellularLocation>
</comment>
<dbReference type="InterPro" id="IPR004761">
    <property type="entry name" value="Spore_GerAB"/>
</dbReference>
<keyword evidence="7 8" id="KW-0472">Membrane</keyword>
<feature type="transmembrane region" description="Helical" evidence="8">
    <location>
        <begin position="268"/>
        <end position="292"/>
    </location>
</feature>
<keyword evidence="4" id="KW-0309">Germination</keyword>
<feature type="transmembrane region" description="Helical" evidence="8">
    <location>
        <begin position="32"/>
        <end position="58"/>
    </location>
</feature>
<evidence type="ECO:0000256" key="2">
    <source>
        <dbReference type="ARBA" id="ARBA00007998"/>
    </source>
</evidence>
<comment type="similarity">
    <text evidence="2">Belongs to the amino acid-polyamine-organocation (APC) superfamily. Spore germination protein (SGP) (TC 2.A.3.9) family.</text>
</comment>
<feature type="transmembrane region" description="Helical" evidence="8">
    <location>
        <begin position="333"/>
        <end position="351"/>
    </location>
</feature>
<evidence type="ECO:0000256" key="6">
    <source>
        <dbReference type="ARBA" id="ARBA00022989"/>
    </source>
</evidence>
<dbReference type="RefSeq" id="WP_036683627.1">
    <property type="nucleotide sequence ID" value="NZ_JNVM01000012.1"/>
</dbReference>
<dbReference type="NCBIfam" id="TIGR00912">
    <property type="entry name" value="2A0309"/>
    <property type="match status" value="1"/>
</dbReference>
<dbReference type="AlphaFoldDB" id="A0A081P342"/>
<keyword evidence="6 8" id="KW-1133">Transmembrane helix</keyword>
<feature type="transmembrane region" description="Helical" evidence="8">
    <location>
        <begin position="105"/>
        <end position="130"/>
    </location>
</feature>
<feature type="transmembrane region" description="Helical" evidence="8">
    <location>
        <begin position="180"/>
        <end position="202"/>
    </location>
</feature>
<dbReference type="Pfam" id="PF03845">
    <property type="entry name" value="Spore_permease"/>
    <property type="match status" value="1"/>
</dbReference>
<evidence type="ECO:0000256" key="1">
    <source>
        <dbReference type="ARBA" id="ARBA00004141"/>
    </source>
</evidence>
<evidence type="ECO:0000256" key="5">
    <source>
        <dbReference type="ARBA" id="ARBA00022692"/>
    </source>
</evidence>
<keyword evidence="5 8" id="KW-0812">Transmembrane</keyword>
<dbReference type="PANTHER" id="PTHR34975:SF2">
    <property type="entry name" value="SPORE GERMINATION PROTEIN A2"/>
    <property type="match status" value="1"/>
</dbReference>
<gene>
    <name evidence="9" type="ORF">ET33_05350</name>
</gene>
<dbReference type="PANTHER" id="PTHR34975">
    <property type="entry name" value="SPORE GERMINATION PROTEIN A2"/>
    <property type="match status" value="1"/>
</dbReference>
<feature type="transmembrane region" description="Helical" evidence="8">
    <location>
        <begin position="7"/>
        <end position="26"/>
    </location>
</feature>
<accession>A0A081P342</accession>
<sequence length="365" mass="41118">MGKITQLQIYMLFSLYLFTTILGFRIGSIVKIASYSTWLCILIGGFLGWALAYVSYRLAIKRPAEHFVLYGRHIVGKWLHYPIVLAMALFFVFTAAVLLRELQDFLIQIYLLTTPSWAVSALFAFCVACAVRSGIGVIFRSAQGVFFMSIAGIIIVPLFVHNEVDLNMAVALWNHFNAPSLWDGSLFVASLYGETAFILFLFPYFARQRKTMHSLAAAVLTSVIIILSNFIPALLIFGPDLLGNLTYPELELIRYIRLGAFLENLDPLIIVLWLVSLFVKISLFLFLAVNTLAQTFSLTDHKPFTLSMTALMVGFSLYMAETTMDIAQLGKKGMIAFLLIVEMIPLFYLAVDLIRSPRHRNPHQT</sequence>
<feature type="transmembrane region" description="Helical" evidence="8">
    <location>
        <begin position="137"/>
        <end position="160"/>
    </location>
</feature>
<dbReference type="GO" id="GO:0009847">
    <property type="term" value="P:spore germination"/>
    <property type="evidence" value="ECO:0007669"/>
    <property type="project" value="InterPro"/>
</dbReference>
<feature type="transmembrane region" description="Helical" evidence="8">
    <location>
        <begin position="214"/>
        <end position="237"/>
    </location>
</feature>
<evidence type="ECO:0000313" key="10">
    <source>
        <dbReference type="Proteomes" id="UP000028123"/>
    </source>
</evidence>
<keyword evidence="3" id="KW-0813">Transport</keyword>
<reference evidence="9 10" key="1">
    <citation type="submission" date="2014-06" db="EMBL/GenBank/DDBJ databases">
        <title>Draft genome sequence of Paenibacillus sp. MSt1.</title>
        <authorList>
            <person name="Aw Y.K."/>
            <person name="Ong K.S."/>
            <person name="Gan H.M."/>
            <person name="Lee S.M."/>
        </authorList>
    </citation>
    <scope>NUCLEOTIDE SEQUENCE [LARGE SCALE GENOMIC DNA]</scope>
    <source>
        <strain evidence="9 10">MSt1</strain>
    </source>
</reference>
<evidence type="ECO:0000256" key="3">
    <source>
        <dbReference type="ARBA" id="ARBA00022448"/>
    </source>
</evidence>
<comment type="caution">
    <text evidence="9">The sequence shown here is derived from an EMBL/GenBank/DDBJ whole genome shotgun (WGS) entry which is preliminary data.</text>
</comment>
<keyword evidence="10" id="KW-1185">Reference proteome</keyword>
<dbReference type="EMBL" id="JNVM01000012">
    <property type="protein sequence ID" value="KEQ25115.1"/>
    <property type="molecule type" value="Genomic_DNA"/>
</dbReference>
<dbReference type="OrthoDB" id="2663238at2"/>
<evidence type="ECO:0000256" key="7">
    <source>
        <dbReference type="ARBA" id="ARBA00023136"/>
    </source>
</evidence>
<evidence type="ECO:0000256" key="8">
    <source>
        <dbReference type="SAM" id="Phobius"/>
    </source>
</evidence>
<feature type="transmembrane region" description="Helical" evidence="8">
    <location>
        <begin position="304"/>
        <end position="321"/>
    </location>
</feature>
<name>A0A081P342_9BACL</name>
<dbReference type="Proteomes" id="UP000028123">
    <property type="component" value="Unassembled WGS sequence"/>
</dbReference>
<proteinExistence type="inferred from homology"/>
<dbReference type="GO" id="GO:0016020">
    <property type="term" value="C:membrane"/>
    <property type="evidence" value="ECO:0007669"/>
    <property type="project" value="UniProtKB-SubCell"/>
</dbReference>
<evidence type="ECO:0000313" key="9">
    <source>
        <dbReference type="EMBL" id="KEQ25115.1"/>
    </source>
</evidence>